<dbReference type="InterPro" id="IPR036179">
    <property type="entry name" value="Ig-like_dom_sf"/>
</dbReference>
<dbReference type="SMART" id="SM00409">
    <property type="entry name" value="IG"/>
    <property type="match status" value="2"/>
</dbReference>
<dbReference type="InterPro" id="IPR013783">
    <property type="entry name" value="Ig-like_fold"/>
</dbReference>
<dbReference type="SMART" id="SM00408">
    <property type="entry name" value="IGc2"/>
    <property type="match status" value="2"/>
</dbReference>
<accession>A0A3P8UGB1</accession>
<dbReference type="STRING" id="161767.ENSAPEP00000034648"/>
<reference evidence="6" key="2">
    <citation type="submission" date="2025-08" db="UniProtKB">
        <authorList>
            <consortium name="Ensembl"/>
        </authorList>
    </citation>
    <scope>IDENTIFICATION</scope>
</reference>
<dbReference type="InterPro" id="IPR003599">
    <property type="entry name" value="Ig_sub"/>
</dbReference>
<dbReference type="GO" id="GO:0004888">
    <property type="term" value="F:transmembrane signaling receptor activity"/>
    <property type="evidence" value="ECO:0007669"/>
    <property type="project" value="TreeGrafter"/>
</dbReference>
<feature type="compositionally biased region" description="Polar residues" evidence="3">
    <location>
        <begin position="386"/>
        <end position="431"/>
    </location>
</feature>
<dbReference type="InterPro" id="IPR050488">
    <property type="entry name" value="Ig_Fc_receptor"/>
</dbReference>
<dbReference type="Ensembl" id="ENSAPET00000035542.1">
    <property type="protein sequence ID" value="ENSAPEP00000034648.1"/>
    <property type="gene ID" value="ENSAPEG00000024606.1"/>
</dbReference>
<keyword evidence="7" id="KW-1185">Reference proteome</keyword>
<proteinExistence type="predicted"/>
<organism evidence="6 7">
    <name type="scientific">Amphiprion percula</name>
    <name type="common">Orange clownfish</name>
    <name type="synonym">Lutjanus percula</name>
    <dbReference type="NCBI Taxonomy" id="161767"/>
    <lineage>
        <taxon>Eukaryota</taxon>
        <taxon>Metazoa</taxon>
        <taxon>Chordata</taxon>
        <taxon>Craniata</taxon>
        <taxon>Vertebrata</taxon>
        <taxon>Euteleostomi</taxon>
        <taxon>Actinopterygii</taxon>
        <taxon>Neopterygii</taxon>
        <taxon>Teleostei</taxon>
        <taxon>Neoteleostei</taxon>
        <taxon>Acanthomorphata</taxon>
        <taxon>Ovalentaria</taxon>
        <taxon>Pomacentridae</taxon>
        <taxon>Amphiprion</taxon>
    </lineage>
</organism>
<evidence type="ECO:0000256" key="3">
    <source>
        <dbReference type="SAM" id="MobiDB-lite"/>
    </source>
</evidence>
<feature type="domain" description="Ig-like" evidence="5">
    <location>
        <begin position="132"/>
        <end position="199"/>
    </location>
</feature>
<dbReference type="PANTHER" id="PTHR11481:SF64">
    <property type="entry name" value="FC RECEPTOR-LIKE PROTEIN 4"/>
    <property type="match status" value="1"/>
</dbReference>
<sequence length="457" mass="50320">MNTVASLLVLLILPQLVVPEAPIVPFRAVVEIVGDNSRIFTGESVRLRCSIPEGSRSGWKFLWFRGGDELRQTDGEFSLWNAKVQQSGKFSCQGVRDTAVGNIHTVRSLPVEINVDGGWAILQVSPHPGIVGDTLNMTCRIRGDRPANNMILYRDSVELIRQNGNKSHFYLTNLTLEDQGMYSCRASWNIRRRTHSVVSVARYVQVLEVLSQPVLEIIADNDLKRLNKIKLLCHVDYNARGFTPPIHYYFYKDNNQLGTATSEGRDLVSRTPGLYSCKVRVPELGLLRWSEAKSFGKIAGPQIMVPPRPRYLQPLAPPVLSPGRPVPPAAQPTVAQLPSPLITQRTEESIQSSQHPPKPSQPVPTTLPTILRSANHTAAFLPPAAQPTTAHRSTPTPTFIQPTEESIQSSERPLQFFSHTTPGPANATQDHLSGGSDDTLDESSGVAEISAESVTLK</sequence>
<dbReference type="Gene3D" id="2.60.40.10">
    <property type="entry name" value="Immunoglobulins"/>
    <property type="match status" value="2"/>
</dbReference>
<dbReference type="GeneTree" id="ENSGT01050000244808"/>
<dbReference type="PROSITE" id="PS50835">
    <property type="entry name" value="IG_LIKE"/>
    <property type="match status" value="2"/>
</dbReference>
<evidence type="ECO:0000313" key="7">
    <source>
        <dbReference type="Proteomes" id="UP000265080"/>
    </source>
</evidence>
<feature type="region of interest" description="Disordered" evidence="3">
    <location>
        <begin position="344"/>
        <end position="367"/>
    </location>
</feature>
<name>A0A3P8UGB1_AMPPE</name>
<dbReference type="PANTHER" id="PTHR11481">
    <property type="entry name" value="IMMUNOGLOBULIN FC RECEPTOR"/>
    <property type="match status" value="1"/>
</dbReference>
<feature type="region of interest" description="Disordered" evidence="3">
    <location>
        <begin position="384"/>
        <end position="457"/>
    </location>
</feature>
<reference evidence="6 7" key="1">
    <citation type="submission" date="2018-03" db="EMBL/GenBank/DDBJ databases">
        <title>Finding Nemo's genes: A chromosome-scale reference assembly of the genome of the orange clownfish Amphiprion percula.</title>
        <authorList>
            <person name="Lehmann R."/>
        </authorList>
    </citation>
    <scope>NUCLEOTIDE SEQUENCE</scope>
</reference>
<evidence type="ECO:0000256" key="1">
    <source>
        <dbReference type="ARBA" id="ARBA00022729"/>
    </source>
</evidence>
<dbReference type="InterPro" id="IPR007110">
    <property type="entry name" value="Ig-like_dom"/>
</dbReference>
<keyword evidence="1 4" id="KW-0732">Signal</keyword>
<feature type="signal peptide" evidence="4">
    <location>
        <begin position="1"/>
        <end position="19"/>
    </location>
</feature>
<feature type="chain" id="PRO_5018277359" description="Ig-like domain-containing protein" evidence="4">
    <location>
        <begin position="20"/>
        <end position="457"/>
    </location>
</feature>
<dbReference type="SUPFAM" id="SSF48726">
    <property type="entry name" value="Immunoglobulin"/>
    <property type="match status" value="1"/>
</dbReference>
<dbReference type="GO" id="GO:0007166">
    <property type="term" value="P:cell surface receptor signaling pathway"/>
    <property type="evidence" value="ECO:0007669"/>
    <property type="project" value="TreeGrafter"/>
</dbReference>
<dbReference type="OMA" id="LEAYWCE"/>
<dbReference type="GO" id="GO:0009897">
    <property type="term" value="C:external side of plasma membrane"/>
    <property type="evidence" value="ECO:0007669"/>
    <property type="project" value="TreeGrafter"/>
</dbReference>
<dbReference type="Pfam" id="PF13895">
    <property type="entry name" value="Ig_2"/>
    <property type="match status" value="2"/>
</dbReference>
<feature type="domain" description="Ig-like" evidence="5">
    <location>
        <begin position="19"/>
        <end position="93"/>
    </location>
</feature>
<reference evidence="6" key="3">
    <citation type="submission" date="2025-09" db="UniProtKB">
        <authorList>
            <consortium name="Ensembl"/>
        </authorList>
    </citation>
    <scope>IDENTIFICATION</scope>
</reference>
<evidence type="ECO:0000256" key="4">
    <source>
        <dbReference type="SAM" id="SignalP"/>
    </source>
</evidence>
<dbReference type="AlphaFoldDB" id="A0A3P8UGB1"/>
<keyword evidence="2" id="KW-1015">Disulfide bond</keyword>
<protein>
    <recommendedName>
        <fullName evidence="5">Ig-like domain-containing protein</fullName>
    </recommendedName>
</protein>
<evidence type="ECO:0000259" key="5">
    <source>
        <dbReference type="PROSITE" id="PS50835"/>
    </source>
</evidence>
<evidence type="ECO:0000256" key="2">
    <source>
        <dbReference type="ARBA" id="ARBA00023157"/>
    </source>
</evidence>
<evidence type="ECO:0000313" key="6">
    <source>
        <dbReference type="Ensembl" id="ENSAPEP00000034648.1"/>
    </source>
</evidence>
<dbReference type="GO" id="GO:0006955">
    <property type="term" value="P:immune response"/>
    <property type="evidence" value="ECO:0007669"/>
    <property type="project" value="TreeGrafter"/>
</dbReference>
<dbReference type="Proteomes" id="UP000265080">
    <property type="component" value="Chromosome 9"/>
</dbReference>
<dbReference type="InterPro" id="IPR003598">
    <property type="entry name" value="Ig_sub2"/>
</dbReference>